<reference evidence="1 2" key="1">
    <citation type="submission" date="2016-12" db="EMBL/GenBank/DDBJ databases">
        <authorList>
            <person name="Song W.-J."/>
            <person name="Kurnit D.M."/>
        </authorList>
    </citation>
    <scope>NUCLEOTIDE SEQUENCE [LARGE SCALE GENOMIC DNA]</scope>
    <source>
        <strain evidence="1 2">175</strain>
    </source>
</reference>
<dbReference type="RefSeq" id="WP_125468906.1">
    <property type="nucleotide sequence ID" value="NZ_FXAM01000001.1"/>
</dbReference>
<dbReference type="Proteomes" id="UP000192923">
    <property type="component" value="Unassembled WGS sequence"/>
</dbReference>
<organism evidence="1 2">
    <name type="scientific">Methylomagnum ishizawai</name>
    <dbReference type="NCBI Taxonomy" id="1760988"/>
    <lineage>
        <taxon>Bacteria</taxon>
        <taxon>Pseudomonadati</taxon>
        <taxon>Pseudomonadota</taxon>
        <taxon>Gammaproteobacteria</taxon>
        <taxon>Methylococcales</taxon>
        <taxon>Methylococcaceae</taxon>
        <taxon>Methylomagnum</taxon>
    </lineage>
</organism>
<keyword evidence="2" id="KW-1185">Reference proteome</keyword>
<accession>A0A1Y6D2C0</accession>
<dbReference type="OrthoDB" id="7842083at2"/>
<protein>
    <submittedName>
        <fullName evidence="1">Uncharacterized protein</fullName>
    </submittedName>
</protein>
<evidence type="ECO:0000313" key="2">
    <source>
        <dbReference type="Proteomes" id="UP000192923"/>
    </source>
</evidence>
<dbReference type="STRING" id="1760988.SAMN02949497_2353"/>
<dbReference type="EMBL" id="FXAM01000001">
    <property type="protein sequence ID" value="SMF95013.1"/>
    <property type="molecule type" value="Genomic_DNA"/>
</dbReference>
<sequence length="198" mass="22347">MPLTSIPTWNSRGVIPPINELNPVSVDRSPYPISLNEFVSRFSHTPQRLEILDGFLNYRAELHKLGLTIGFQWLDGSFLEDVELLESRAPEDIDVVTFYQLPPNVSQTDLLNKAPLLFPATKSARKAFKAIYHTDAYMVCLDTTLQERLVASSAYWYSMWSHRRNQLWKGYLQIDLAPVEDVAAKAILIGSGNPGAQP</sequence>
<evidence type="ECO:0000313" key="1">
    <source>
        <dbReference type="EMBL" id="SMF95013.1"/>
    </source>
</evidence>
<gene>
    <name evidence="1" type="ORF">SAMN02949497_2353</name>
</gene>
<dbReference type="Pfam" id="PF22014">
    <property type="entry name" value="DUF6932"/>
    <property type="match status" value="1"/>
</dbReference>
<dbReference type="InterPro" id="IPR053860">
    <property type="entry name" value="DUF6932"/>
</dbReference>
<dbReference type="AlphaFoldDB" id="A0A1Y6D2C0"/>
<proteinExistence type="predicted"/>
<name>A0A1Y6D2C0_9GAMM</name>